<dbReference type="RefSeq" id="WP_073102132.1">
    <property type="nucleotide sequence ID" value="NZ_FQXE01000002.1"/>
</dbReference>
<proteinExistence type="predicted"/>
<accession>A0A1M5RCM4</accession>
<feature type="region of interest" description="Disordered" evidence="2">
    <location>
        <begin position="207"/>
        <end position="234"/>
    </location>
</feature>
<evidence type="ECO:0000313" key="5">
    <source>
        <dbReference type="Proteomes" id="UP000184226"/>
    </source>
</evidence>
<dbReference type="PROSITE" id="PS51257">
    <property type="entry name" value="PROKAR_LIPOPROTEIN"/>
    <property type="match status" value="1"/>
</dbReference>
<evidence type="ECO:0000256" key="1">
    <source>
        <dbReference type="ARBA" id="ARBA00022729"/>
    </source>
</evidence>
<dbReference type="InterPro" id="IPR007055">
    <property type="entry name" value="BON_dom"/>
</dbReference>
<name>A0A1M5RCM4_9BURK</name>
<keyword evidence="1" id="KW-0732">Signal</keyword>
<dbReference type="Pfam" id="PF04972">
    <property type="entry name" value="BON"/>
    <property type="match status" value="2"/>
</dbReference>
<dbReference type="PANTHER" id="PTHR34606:SF4">
    <property type="entry name" value="OUTER MEMBRANE LIPOPROTEIN DOLP"/>
    <property type="match status" value="1"/>
</dbReference>
<dbReference type="OrthoDB" id="5294487at2"/>
<protein>
    <submittedName>
        <fullName evidence="4">Osmotically-inducible protein OsmY, contains BON domain</fullName>
    </submittedName>
</protein>
<dbReference type="SMART" id="SM00749">
    <property type="entry name" value="BON"/>
    <property type="match status" value="2"/>
</dbReference>
<evidence type="ECO:0000259" key="3">
    <source>
        <dbReference type="PROSITE" id="PS50914"/>
    </source>
</evidence>
<dbReference type="Proteomes" id="UP000184226">
    <property type="component" value="Unassembled WGS sequence"/>
</dbReference>
<feature type="domain" description="BON" evidence="3">
    <location>
        <begin position="130"/>
        <end position="197"/>
    </location>
</feature>
<evidence type="ECO:0000313" key="4">
    <source>
        <dbReference type="EMBL" id="SHH24041.1"/>
    </source>
</evidence>
<dbReference type="InterPro" id="IPR014004">
    <property type="entry name" value="Transpt-assoc_nodulatn_dom_bac"/>
</dbReference>
<feature type="compositionally biased region" description="Low complexity" evidence="2">
    <location>
        <begin position="213"/>
        <end position="227"/>
    </location>
</feature>
<dbReference type="STRING" id="658167.SAMN04488135_102537"/>
<dbReference type="EMBL" id="FQXE01000002">
    <property type="protein sequence ID" value="SHH24041.1"/>
    <property type="molecule type" value="Genomic_DNA"/>
</dbReference>
<dbReference type="PROSITE" id="PS50914">
    <property type="entry name" value="BON"/>
    <property type="match status" value="2"/>
</dbReference>
<evidence type="ECO:0000256" key="2">
    <source>
        <dbReference type="SAM" id="MobiDB-lite"/>
    </source>
</evidence>
<dbReference type="AlphaFoldDB" id="A0A1M5RCM4"/>
<dbReference type="PANTHER" id="PTHR34606">
    <property type="entry name" value="BON DOMAIN-CONTAINING PROTEIN"/>
    <property type="match status" value="1"/>
</dbReference>
<sequence>MPTRQRAQRILLAGLALAGALSLAGCGLLVVGGTAATTATVATDRRTAGEQVEDQAIELKVGSEMRKLFADDKGRVNATSYAGLVLLTGDVPTEQDKQRAESIARQVEKVKKVVNELRVGALTPLNVRTNDTWLTSKVRSTLINTKGVPSRTIVVTTERGIVYLLGKVTADEGQMAGTATSGVSGINKVVKLFQIVPAASLNPPKVPAPIEDAGSGSPAAAPASSGGVETMPVQ</sequence>
<feature type="domain" description="BON" evidence="3">
    <location>
        <begin position="53"/>
        <end position="121"/>
    </location>
</feature>
<reference evidence="4 5" key="1">
    <citation type="submission" date="2016-11" db="EMBL/GenBank/DDBJ databases">
        <authorList>
            <person name="Jaros S."/>
            <person name="Januszkiewicz K."/>
            <person name="Wedrychowicz H."/>
        </authorList>
    </citation>
    <scope>NUCLEOTIDE SEQUENCE [LARGE SCALE GENOMIC DNA]</scope>
    <source>
        <strain evidence="4 5">CGMCC 1.10190</strain>
    </source>
</reference>
<gene>
    <name evidence="4" type="ORF">SAMN04488135_102537</name>
</gene>
<keyword evidence="5" id="KW-1185">Reference proteome</keyword>
<dbReference type="InterPro" id="IPR051686">
    <property type="entry name" value="Lipoprotein_DolP"/>
</dbReference>
<organism evidence="4 5">
    <name type="scientific">Pollutimonas bauzanensis</name>
    <dbReference type="NCBI Taxonomy" id="658167"/>
    <lineage>
        <taxon>Bacteria</taxon>
        <taxon>Pseudomonadati</taxon>
        <taxon>Pseudomonadota</taxon>
        <taxon>Betaproteobacteria</taxon>
        <taxon>Burkholderiales</taxon>
        <taxon>Alcaligenaceae</taxon>
        <taxon>Pollutimonas</taxon>
    </lineage>
</organism>
<dbReference type="Gene3D" id="3.30.1340.30">
    <property type="match status" value="1"/>
</dbReference>